<feature type="transmembrane region" description="Helical" evidence="1">
    <location>
        <begin position="218"/>
        <end position="238"/>
    </location>
</feature>
<comment type="caution">
    <text evidence="2">The sequence shown here is derived from an EMBL/GenBank/DDBJ whole genome shotgun (WGS) entry which is preliminary data.</text>
</comment>
<feature type="transmembrane region" description="Helical" evidence="1">
    <location>
        <begin position="84"/>
        <end position="106"/>
    </location>
</feature>
<gene>
    <name evidence="2" type="ORF">PMAYCL1PPCAC_12478</name>
</gene>
<feature type="transmembrane region" description="Helical" evidence="1">
    <location>
        <begin position="340"/>
        <end position="361"/>
    </location>
</feature>
<keyword evidence="3" id="KW-1185">Reference proteome</keyword>
<keyword evidence="1" id="KW-0812">Transmembrane</keyword>
<evidence type="ECO:0000313" key="2">
    <source>
        <dbReference type="EMBL" id="GMR42283.1"/>
    </source>
</evidence>
<dbReference type="Proteomes" id="UP001328107">
    <property type="component" value="Unassembled WGS sequence"/>
</dbReference>
<accession>A0AAN4ZPG7</accession>
<dbReference type="EMBL" id="BTRK01000003">
    <property type="protein sequence ID" value="GMR42283.1"/>
    <property type="molecule type" value="Genomic_DNA"/>
</dbReference>
<protein>
    <submittedName>
        <fullName evidence="2">Uncharacterized protein</fullName>
    </submittedName>
</protein>
<evidence type="ECO:0000313" key="3">
    <source>
        <dbReference type="Proteomes" id="UP001328107"/>
    </source>
</evidence>
<name>A0AAN4ZPG7_9BILA</name>
<feature type="transmembrane region" description="Helical" evidence="1">
    <location>
        <begin position="301"/>
        <end position="328"/>
    </location>
</feature>
<evidence type="ECO:0000256" key="1">
    <source>
        <dbReference type="SAM" id="Phobius"/>
    </source>
</evidence>
<organism evidence="2 3">
    <name type="scientific">Pristionchus mayeri</name>
    <dbReference type="NCBI Taxonomy" id="1317129"/>
    <lineage>
        <taxon>Eukaryota</taxon>
        <taxon>Metazoa</taxon>
        <taxon>Ecdysozoa</taxon>
        <taxon>Nematoda</taxon>
        <taxon>Chromadorea</taxon>
        <taxon>Rhabditida</taxon>
        <taxon>Rhabditina</taxon>
        <taxon>Diplogasteromorpha</taxon>
        <taxon>Diplogasteroidea</taxon>
        <taxon>Neodiplogasteridae</taxon>
        <taxon>Pristionchus</taxon>
    </lineage>
</organism>
<keyword evidence="1" id="KW-0472">Membrane</keyword>
<feature type="transmembrane region" description="Helical" evidence="1">
    <location>
        <begin position="145"/>
        <end position="165"/>
    </location>
</feature>
<feature type="transmembrane region" description="Helical" evidence="1">
    <location>
        <begin position="259"/>
        <end position="281"/>
    </location>
</feature>
<keyword evidence="1" id="KW-1133">Transmembrane helix</keyword>
<proteinExistence type="predicted"/>
<feature type="transmembrane region" description="Helical" evidence="1">
    <location>
        <begin position="177"/>
        <end position="198"/>
    </location>
</feature>
<sequence length="416" mass="45815">SIQSMRQETGQYRIPRLYHEGTTQSRGIGRMSESFRDAAVERIYDEFRFLDDPSMVPSPSSSRPIVPPSEGTIDSPFRSRLSRWTFAVIPLSQLIVSLAILAFSLLRMYRLTQNRQIANILLDLEKPEDYAHTAEEGTEIIRTRLGAASFLASCMNIAAALTGLWPFCTRQQTSTRILHIFFSAFSVLLWFDAILTASQEINLTFVQLEDGLHEPSSFPFWISLLVLSSIQLVIVPTLSLSLSSSHLLPSPSSSPLSSLFAFSSLLFSSSALSLSAYSASLSTRSTTEWQPLLEIVNQGSLYSFGVPECIVCGYSFLLSLLTLFIPLLSSLSFFSSSQVLLLPLCSLSLSLYLLSPTRLLSLTHAVLVLSPLPSPSPVSSLLISSIYGSIFALLLSQLTQFSLTLSSILSSPKRDQ</sequence>
<dbReference type="AlphaFoldDB" id="A0AAN4ZPG7"/>
<feature type="non-terminal residue" evidence="2">
    <location>
        <position position="1"/>
    </location>
</feature>
<reference evidence="3" key="1">
    <citation type="submission" date="2022-10" db="EMBL/GenBank/DDBJ databases">
        <title>Genome assembly of Pristionchus species.</title>
        <authorList>
            <person name="Yoshida K."/>
            <person name="Sommer R.J."/>
        </authorList>
    </citation>
    <scope>NUCLEOTIDE SEQUENCE [LARGE SCALE GENOMIC DNA]</scope>
    <source>
        <strain evidence="3">RS5460</strain>
    </source>
</reference>